<evidence type="ECO:0000256" key="2">
    <source>
        <dbReference type="ARBA" id="ARBA00009236"/>
    </source>
</evidence>
<gene>
    <name evidence="5" type="ORF">ALOHA_HF4000133I24ctg1g3</name>
</gene>
<feature type="domain" description="Aminotransferase class V" evidence="4">
    <location>
        <begin position="13"/>
        <end position="322"/>
    </location>
</feature>
<protein>
    <submittedName>
        <fullName evidence="5">Putative aminotransferase class-V</fullName>
    </submittedName>
</protein>
<keyword evidence="3" id="KW-0663">Pyridoxal phosphate</keyword>
<comment type="cofactor">
    <cofactor evidence="1">
        <name>pyridoxal 5'-phosphate</name>
        <dbReference type="ChEBI" id="CHEBI:597326"/>
    </cofactor>
</comment>
<keyword evidence="5" id="KW-0032">Aminotransferase</keyword>
<organism evidence="5">
    <name type="scientific">uncultured marine microorganism HF4000_133I24</name>
    <dbReference type="NCBI Taxonomy" id="455522"/>
    <lineage>
        <taxon>unclassified sequences</taxon>
        <taxon>environmental samples</taxon>
    </lineage>
</organism>
<dbReference type="FunFam" id="3.90.1150.10:FF:000031">
    <property type="entry name" value="Serine--glyoxylate aminotransferase"/>
    <property type="match status" value="1"/>
</dbReference>
<proteinExistence type="inferred from homology"/>
<dbReference type="EMBL" id="EU016581">
    <property type="protein sequence ID" value="ABZ06639.1"/>
    <property type="molecule type" value="Genomic_DNA"/>
</dbReference>
<dbReference type="PANTHER" id="PTHR21152:SF40">
    <property type="entry name" value="ALANINE--GLYOXYLATE AMINOTRANSFERASE"/>
    <property type="match status" value="1"/>
</dbReference>
<evidence type="ECO:0000256" key="3">
    <source>
        <dbReference type="ARBA" id="ARBA00022898"/>
    </source>
</evidence>
<dbReference type="FunFam" id="3.40.640.10:FF:000054">
    <property type="entry name" value="Serine--glyoxylate aminotransferase"/>
    <property type="match status" value="1"/>
</dbReference>
<evidence type="ECO:0000313" key="5">
    <source>
        <dbReference type="EMBL" id="ABZ06639.1"/>
    </source>
</evidence>
<dbReference type="InterPro" id="IPR015422">
    <property type="entry name" value="PyrdxlP-dep_Trfase_small"/>
</dbReference>
<dbReference type="InterPro" id="IPR000192">
    <property type="entry name" value="Aminotrans_V_dom"/>
</dbReference>
<dbReference type="InterPro" id="IPR024169">
    <property type="entry name" value="SP_NH2Trfase/AEP_transaminase"/>
</dbReference>
<dbReference type="InterPro" id="IPR015424">
    <property type="entry name" value="PyrdxlP-dep_Trfase"/>
</dbReference>
<dbReference type="SUPFAM" id="SSF53383">
    <property type="entry name" value="PLP-dependent transferases"/>
    <property type="match status" value="1"/>
</dbReference>
<comment type="similarity">
    <text evidence="2">Belongs to the class-V pyridoxal-phosphate-dependent aminotransferase family.</text>
</comment>
<evidence type="ECO:0000259" key="4">
    <source>
        <dbReference type="Pfam" id="PF00266"/>
    </source>
</evidence>
<dbReference type="GO" id="GO:0019265">
    <property type="term" value="P:glycine biosynthetic process, by transamination of glyoxylate"/>
    <property type="evidence" value="ECO:0007669"/>
    <property type="project" value="TreeGrafter"/>
</dbReference>
<dbReference type="Gene3D" id="3.40.640.10">
    <property type="entry name" value="Type I PLP-dependent aspartate aminotransferase-like (Major domain)"/>
    <property type="match status" value="1"/>
</dbReference>
<dbReference type="InterPro" id="IPR015421">
    <property type="entry name" value="PyrdxlP-dep_Trfase_major"/>
</dbReference>
<dbReference type="Gene3D" id="3.90.1150.10">
    <property type="entry name" value="Aspartate Aminotransferase, domain 1"/>
    <property type="match status" value="1"/>
</dbReference>
<sequence length="391" mass="43445">MPKSNTYKAGRHFLQVPGPTNLPDRVLRAMDRPAMDHRGPQFAELSKSILERIKLIFKSTDPVVIWPSSGTGAMEASIANTLNERDKILMFETGHFATEWCQAAQRYNLDVDFVPGDWRHGPDPKIVEQKLLADKKHEIKAVLVTHNETSTGIASRVEVIRKAIDSTKHPALFMVDTISSLGSFNYDHQKWKVDVSVGGSQKGLMLPPGLSFNVISNKALEAYKNSKLPKSYWDWGQMLENNKNGFYPYTPAVNLLYGLNESISMLLEEGLENVFARHARHAEATRIAVQAWGLEILAKNPEERSNSITAILIPDGHDSDNLRKIIYDNYDMSLGTGLTKVKGKVFRIGHLGDFNDLMLAGTLAGVEMGLKQSGIPFKPGGIMAALDFLSQ</sequence>
<dbReference type="PIRSF" id="PIRSF000524">
    <property type="entry name" value="SPT"/>
    <property type="match status" value="1"/>
</dbReference>
<dbReference type="GO" id="GO:0004760">
    <property type="term" value="F:L-serine-pyruvate transaminase activity"/>
    <property type="evidence" value="ECO:0007669"/>
    <property type="project" value="TreeGrafter"/>
</dbReference>
<accession>B3T230</accession>
<dbReference type="Pfam" id="PF00266">
    <property type="entry name" value="Aminotran_5"/>
    <property type="match status" value="1"/>
</dbReference>
<dbReference type="GO" id="GO:0008453">
    <property type="term" value="F:alanine-glyoxylate transaminase activity"/>
    <property type="evidence" value="ECO:0007669"/>
    <property type="project" value="TreeGrafter"/>
</dbReference>
<evidence type="ECO:0000256" key="1">
    <source>
        <dbReference type="ARBA" id="ARBA00001933"/>
    </source>
</evidence>
<dbReference type="CDD" id="cd06451">
    <property type="entry name" value="AGAT_like"/>
    <property type="match status" value="1"/>
</dbReference>
<dbReference type="PANTHER" id="PTHR21152">
    <property type="entry name" value="AMINOTRANSFERASE CLASS V"/>
    <property type="match status" value="1"/>
</dbReference>
<name>B3T230_9ZZZZ</name>
<dbReference type="AlphaFoldDB" id="B3T230"/>
<reference evidence="5" key="1">
    <citation type="journal article" date="2008" name="ISME J.">
        <title>Genomic patterns of recombination, clonal divergence and environment in marine microbial populations.</title>
        <authorList>
            <person name="Konstantinidis K.T."/>
            <person name="Delong E.F."/>
        </authorList>
    </citation>
    <scope>NUCLEOTIDE SEQUENCE</scope>
</reference>
<keyword evidence="5" id="KW-0808">Transferase</keyword>